<dbReference type="AlphaFoldDB" id="A0A1H6UWZ7"/>
<organism evidence="4 5">
    <name type="scientific">Halohasta litchfieldiae</name>
    <dbReference type="NCBI Taxonomy" id="1073996"/>
    <lineage>
        <taxon>Archaea</taxon>
        <taxon>Methanobacteriati</taxon>
        <taxon>Methanobacteriota</taxon>
        <taxon>Stenosarchaea group</taxon>
        <taxon>Halobacteria</taxon>
        <taxon>Halobacteriales</taxon>
        <taxon>Haloferacaceae</taxon>
        <taxon>Halohasta</taxon>
    </lineage>
</organism>
<feature type="domain" description="PGF-CTERM archaeal protein-sorting signal" evidence="3">
    <location>
        <begin position="723"/>
        <end position="744"/>
    </location>
</feature>
<dbReference type="PROSITE" id="PS51318">
    <property type="entry name" value="TAT"/>
    <property type="match status" value="1"/>
</dbReference>
<feature type="compositionally biased region" description="Polar residues" evidence="2">
    <location>
        <begin position="710"/>
        <end position="723"/>
    </location>
</feature>
<feature type="compositionally biased region" description="Low complexity" evidence="2">
    <location>
        <begin position="698"/>
        <end position="709"/>
    </location>
</feature>
<evidence type="ECO:0000256" key="2">
    <source>
        <dbReference type="SAM" id="MobiDB-lite"/>
    </source>
</evidence>
<dbReference type="Pfam" id="PF05787">
    <property type="entry name" value="PhoX"/>
    <property type="match status" value="1"/>
</dbReference>
<evidence type="ECO:0000313" key="4">
    <source>
        <dbReference type="EMBL" id="SEI92482.1"/>
    </source>
</evidence>
<keyword evidence="1" id="KW-0732">Signal</keyword>
<dbReference type="InterPro" id="IPR026371">
    <property type="entry name" value="PGF_CTERM"/>
</dbReference>
<dbReference type="EMBL" id="FNYR01000012">
    <property type="protein sequence ID" value="SEI92482.1"/>
    <property type="molecule type" value="Genomic_DNA"/>
</dbReference>
<accession>A0A1H6UWZ7</accession>
<dbReference type="PANTHER" id="PTHR35399:SF2">
    <property type="entry name" value="DUF839 DOMAIN-CONTAINING PROTEIN"/>
    <property type="match status" value="1"/>
</dbReference>
<dbReference type="Proteomes" id="UP000198888">
    <property type="component" value="Unassembled WGS sequence"/>
</dbReference>
<accession>A0A2H4Q503</accession>
<feature type="region of interest" description="Disordered" evidence="2">
    <location>
        <begin position="24"/>
        <end position="46"/>
    </location>
</feature>
<dbReference type="InterPro" id="IPR008557">
    <property type="entry name" value="PhoX"/>
</dbReference>
<name>A0A1H6UWZ7_9EURY</name>
<dbReference type="InterPro" id="IPR006311">
    <property type="entry name" value="TAT_signal"/>
</dbReference>
<protein>
    <recommendedName>
        <fullName evidence="3">PGF-CTERM archaeal protein-sorting signal domain-containing protein</fullName>
    </recommendedName>
</protein>
<dbReference type="KEGG" id="hae:halTADL_2727"/>
<dbReference type="Pfam" id="PF18204">
    <property type="entry name" value="PGF-CTERM"/>
    <property type="match status" value="1"/>
</dbReference>
<keyword evidence="5" id="KW-1185">Reference proteome</keyword>
<reference evidence="4 5" key="1">
    <citation type="submission" date="2016-10" db="EMBL/GenBank/DDBJ databases">
        <authorList>
            <person name="de Groot N.N."/>
        </authorList>
    </citation>
    <scope>NUCLEOTIDE SEQUENCE [LARGE SCALE GENOMIC DNA]</scope>
    <source>
        <strain evidence="4 5">DSM 22187</strain>
    </source>
</reference>
<sequence length="751" mass="81598">MDFHRRTLMRASVAAAVGAGIPGVASAQKDRDSRSTAVDDTDTDGAPSVVGDLKRFSTTAFGAEMTGPFVFDDGTLLHSIQHPSRDNSAPWNKAGVGYYSEFGFEFDGTNDDFEEPSPPEGSEQDYARAADTEFTYLIQEGDDINDGTEQWGVTQTPDGEPVTTDNFAGTTYGDAGYNPDCNQFVATTDDGTEGYLFTNDENSPGNVMRTPISRTDDGEWEADPDNAINTVNTEQFRDIGGTRINCYGDLSPWNTPISSEENYAHPRVSLAATVSDASAAESGEGIYGAAHFWNRPNPVEINTAVNEQYDEVDGWSIQGYWNMTGVEHLAYYLGADPVEADGDENPLEPIADVYPNPYRYGYHVEIRDPAAEPDEITPVKHYVMGRAAWEAPDLLPDERTVYGCSDGDSKGIYKFVADEPIPEYDDPMAIEGTLYAPKITNDEAASGDSPADVPLEIEWLELGHASNGEVDSWIADYDEITQVDYLESHADWDEGDEVTEGVLKEADLEVIEAGNQDYISDADILAWADQYEEHGPDGVDEELRRIPFLETRAAAKEIGASIEFNKAEGVDSVDNAQPGDYIYIGVSEFNDALDNQPTNDGGDIALDRVDGGVVYRAELGSDYNVSRLEPVIIGPDFTEEEAMADVDDALRNVDNVYAMGDGRVLCCEDGWRGGNRSYPNDGLYVYQPPENDSAATEQSNSSDGSDQQGENGSENGESTNSETPGFGIGAGAAGLAGAGYLLKRQFERPEQ</sequence>
<dbReference type="STRING" id="1073996.SAMN05444271_11223"/>
<evidence type="ECO:0000313" key="5">
    <source>
        <dbReference type="Proteomes" id="UP000198888"/>
    </source>
</evidence>
<evidence type="ECO:0000256" key="1">
    <source>
        <dbReference type="ARBA" id="ARBA00022729"/>
    </source>
</evidence>
<proteinExistence type="predicted"/>
<feature type="region of interest" description="Disordered" evidence="2">
    <location>
        <begin position="681"/>
        <end position="730"/>
    </location>
</feature>
<gene>
    <name evidence="4" type="ORF">SAMN05444271_11223</name>
</gene>
<evidence type="ECO:0000259" key="3">
    <source>
        <dbReference type="Pfam" id="PF18204"/>
    </source>
</evidence>
<dbReference type="PANTHER" id="PTHR35399">
    <property type="entry name" value="SLR8030 PROTEIN"/>
    <property type="match status" value="1"/>
</dbReference>